<comment type="caution">
    <text evidence="1">The sequence shown here is derived from an EMBL/GenBank/DDBJ whole genome shotgun (WGS) entry which is preliminary data.</text>
</comment>
<sequence>MFWQLSSLNNIIDLHNHTHSFSSKLNNTSTNQRWLAHLFRSINVRINRSLLDVYSRIDMPQLMKISKLCNHLYWIQSRILRKRHWNHLKCICKGRKTNAPPPTTNDGRLINERTTHWASWIERSASSRIKLFAPKITIDDVGAFLTSTIDF</sequence>
<dbReference type="EMBL" id="LSSK01001104">
    <property type="protein sequence ID" value="OMH80709.1"/>
    <property type="molecule type" value="Genomic_DNA"/>
</dbReference>
<dbReference type="OrthoDB" id="4095601at2759"/>
<reference evidence="2" key="1">
    <citation type="submission" date="2017-01" db="EMBL/GenBank/DDBJ databases">
        <authorList>
            <person name="Wang Y."/>
            <person name="White M."/>
            <person name="Kvist S."/>
            <person name="Moncalvo J.-M."/>
        </authorList>
    </citation>
    <scope>NUCLEOTIDE SEQUENCE [LARGE SCALE GENOMIC DNA]</scope>
    <source>
        <strain evidence="2">COL-18-3</strain>
    </source>
</reference>
<organism evidence="1 2">
    <name type="scientific">Zancudomyces culisetae</name>
    <name type="common">Gut fungus</name>
    <name type="synonym">Smittium culisetae</name>
    <dbReference type="NCBI Taxonomy" id="1213189"/>
    <lineage>
        <taxon>Eukaryota</taxon>
        <taxon>Fungi</taxon>
        <taxon>Fungi incertae sedis</taxon>
        <taxon>Zoopagomycota</taxon>
        <taxon>Kickxellomycotina</taxon>
        <taxon>Harpellomycetes</taxon>
        <taxon>Harpellales</taxon>
        <taxon>Legeriomycetaceae</taxon>
        <taxon>Zancudomyces</taxon>
    </lineage>
</organism>
<proteinExistence type="predicted"/>
<gene>
    <name evidence="1" type="ORF">AX774_g5848</name>
</gene>
<name>A0A1R1PIG1_ZANCU</name>
<keyword evidence="2" id="KW-1185">Reference proteome</keyword>
<evidence type="ECO:0000313" key="1">
    <source>
        <dbReference type="EMBL" id="OMH80709.1"/>
    </source>
</evidence>
<protein>
    <submittedName>
        <fullName evidence="1">Uncharacterized protein</fullName>
    </submittedName>
</protein>
<dbReference type="Proteomes" id="UP000188320">
    <property type="component" value="Unassembled WGS sequence"/>
</dbReference>
<evidence type="ECO:0000313" key="2">
    <source>
        <dbReference type="Proteomes" id="UP000188320"/>
    </source>
</evidence>
<dbReference type="AlphaFoldDB" id="A0A1R1PIG1"/>
<accession>A0A1R1PIG1</accession>